<dbReference type="EMBL" id="AP023086">
    <property type="protein sequence ID" value="BCD98852.1"/>
    <property type="molecule type" value="Genomic_DNA"/>
</dbReference>
<evidence type="ECO:0000313" key="1">
    <source>
        <dbReference type="EMBL" id="BCD98852.1"/>
    </source>
</evidence>
<reference evidence="1 2" key="1">
    <citation type="journal article" date="2022" name="IScience">
        <title>An ultrasensitive nanofiber-based assay for enzymatic hydrolysis and deep-sea microbial degradation of cellulose.</title>
        <authorList>
            <person name="Tsudome M."/>
            <person name="Tachioka M."/>
            <person name="Miyazaki M."/>
            <person name="Uchimura K."/>
            <person name="Tsuda M."/>
            <person name="Takaki Y."/>
            <person name="Deguchi S."/>
        </authorList>
    </citation>
    <scope>NUCLEOTIDE SEQUENCE [LARGE SCALE GENOMIC DNA]</scope>
    <source>
        <strain evidence="1 2">GE09</strain>
    </source>
</reference>
<sequence>MGDHPSKDQLAINKRLVMRSRSAFYVNELCHRLGTSYSKIPEILAEKSPRYAKKISSSRSKIYRCASEEYDLRDYDLIAAFEDALPGSARVAEHPLWRILGDDVNSNSLTLAAQQLRPSLYVSLVNFNADDDAFEFKTPSTPHRNKKFYEALNEPPFHEAPNLDCLVGLIIYAKICARFKNRYTLDASFIARLNIQNMLLNLALQPRFFPPMKSLYRLINERFVESISSDVNETFKDPKIKITFERCIFRTPNELKREFDQLTDVTQPYPIQTMTYRE</sequence>
<organism evidence="1 2">
    <name type="scientific">Marinagarivorans cellulosilyticus</name>
    <dbReference type="NCBI Taxonomy" id="2721545"/>
    <lineage>
        <taxon>Bacteria</taxon>
        <taxon>Pseudomonadati</taxon>
        <taxon>Pseudomonadota</taxon>
        <taxon>Gammaproteobacteria</taxon>
        <taxon>Cellvibrionales</taxon>
        <taxon>Cellvibrionaceae</taxon>
        <taxon>Marinagarivorans</taxon>
    </lineage>
</organism>
<evidence type="ECO:0000313" key="2">
    <source>
        <dbReference type="Proteomes" id="UP001320119"/>
    </source>
</evidence>
<proteinExistence type="predicted"/>
<name>A0AAN2BLA4_9GAMM</name>
<accession>A0AAN2BLA4</accession>
<dbReference type="Proteomes" id="UP001320119">
    <property type="component" value="Chromosome"/>
</dbReference>
<gene>
    <name evidence="1" type="ORF">MARGE09_P3053</name>
</gene>
<dbReference type="AlphaFoldDB" id="A0AAN2BLA4"/>
<protein>
    <submittedName>
        <fullName evidence="1">Uncharacterized protein</fullName>
    </submittedName>
</protein>
<dbReference type="KEGG" id="marq:MARGE09_P3053"/>
<keyword evidence="2" id="KW-1185">Reference proteome</keyword>